<keyword evidence="3" id="KW-1185">Reference proteome</keyword>
<evidence type="ECO:0000313" key="3">
    <source>
        <dbReference type="Proteomes" id="UP000028999"/>
    </source>
</evidence>
<keyword evidence="1" id="KW-0812">Transmembrane</keyword>
<dbReference type="Proteomes" id="UP000028999">
    <property type="component" value="Unassembled WGS sequence"/>
</dbReference>
<dbReference type="Gramene" id="CDY33816">
    <property type="protein sequence ID" value="CDY33816"/>
    <property type="gene ID" value="GSBRNA2T00055251001"/>
</dbReference>
<evidence type="ECO:0000256" key="1">
    <source>
        <dbReference type="SAM" id="Phobius"/>
    </source>
</evidence>
<keyword evidence="1" id="KW-0472">Membrane</keyword>
<protein>
    <submittedName>
        <fullName evidence="2">BnaCnng07340D protein</fullName>
    </submittedName>
</protein>
<evidence type="ECO:0000313" key="2">
    <source>
        <dbReference type="EMBL" id="CDY33816.1"/>
    </source>
</evidence>
<dbReference type="EMBL" id="LK032322">
    <property type="protein sequence ID" value="CDY33816.1"/>
    <property type="molecule type" value="Genomic_DNA"/>
</dbReference>
<proteinExistence type="predicted"/>
<name>A0A078H7H0_BRANA</name>
<accession>A0A078H7H0</accession>
<dbReference type="PaxDb" id="3708-A0A078H7H0"/>
<reference evidence="2 3" key="1">
    <citation type="journal article" date="2014" name="Science">
        <title>Plant genetics. Early allopolyploid evolution in the post-Neolithic Brassica napus oilseed genome.</title>
        <authorList>
            <person name="Chalhoub B."/>
            <person name="Denoeud F."/>
            <person name="Liu S."/>
            <person name="Parkin I.A."/>
            <person name="Tang H."/>
            <person name="Wang X."/>
            <person name="Chiquet J."/>
            <person name="Belcram H."/>
            <person name="Tong C."/>
            <person name="Samans B."/>
            <person name="Correa M."/>
            <person name="Da Silva C."/>
            <person name="Just J."/>
            <person name="Falentin C."/>
            <person name="Koh C.S."/>
            <person name="Le Clainche I."/>
            <person name="Bernard M."/>
            <person name="Bento P."/>
            <person name="Noel B."/>
            <person name="Labadie K."/>
            <person name="Alberti A."/>
            <person name="Charles M."/>
            <person name="Arnaud D."/>
            <person name="Guo H."/>
            <person name="Daviaud C."/>
            <person name="Alamery S."/>
            <person name="Jabbari K."/>
            <person name="Zhao M."/>
            <person name="Edger P.P."/>
            <person name="Chelaifa H."/>
            <person name="Tack D."/>
            <person name="Lassalle G."/>
            <person name="Mestiri I."/>
            <person name="Schnel N."/>
            <person name="Le Paslier M.C."/>
            <person name="Fan G."/>
            <person name="Renault V."/>
            <person name="Bayer P.E."/>
            <person name="Golicz A.A."/>
            <person name="Manoli S."/>
            <person name="Lee T.H."/>
            <person name="Thi V.H."/>
            <person name="Chalabi S."/>
            <person name="Hu Q."/>
            <person name="Fan C."/>
            <person name="Tollenaere R."/>
            <person name="Lu Y."/>
            <person name="Battail C."/>
            <person name="Shen J."/>
            <person name="Sidebottom C.H."/>
            <person name="Wang X."/>
            <person name="Canaguier A."/>
            <person name="Chauveau A."/>
            <person name="Berard A."/>
            <person name="Deniot G."/>
            <person name="Guan M."/>
            <person name="Liu Z."/>
            <person name="Sun F."/>
            <person name="Lim Y.P."/>
            <person name="Lyons E."/>
            <person name="Town C.D."/>
            <person name="Bancroft I."/>
            <person name="Wang X."/>
            <person name="Meng J."/>
            <person name="Ma J."/>
            <person name="Pires J.C."/>
            <person name="King G.J."/>
            <person name="Brunel D."/>
            <person name="Delourme R."/>
            <person name="Renard M."/>
            <person name="Aury J.M."/>
            <person name="Adams K.L."/>
            <person name="Batley J."/>
            <person name="Snowdon R.J."/>
            <person name="Tost J."/>
            <person name="Edwards D."/>
            <person name="Zhou Y."/>
            <person name="Hua W."/>
            <person name="Sharpe A.G."/>
            <person name="Paterson A.H."/>
            <person name="Guan C."/>
            <person name="Wincker P."/>
        </authorList>
    </citation>
    <scope>NUCLEOTIDE SEQUENCE [LARGE SCALE GENOMIC DNA]</scope>
    <source>
        <strain evidence="3">cv. Darmor-bzh</strain>
    </source>
</reference>
<keyword evidence="1" id="KW-1133">Transmembrane helix</keyword>
<sequence length="68" mass="7541">MAGAVARILKRVGLPPLGVVDVISIGSLPVLAYIYFRQEKQFAWLDEQEKRVNATVADMGARGINRDR</sequence>
<organism evidence="2 3">
    <name type="scientific">Brassica napus</name>
    <name type="common">Rape</name>
    <dbReference type="NCBI Taxonomy" id="3708"/>
    <lineage>
        <taxon>Eukaryota</taxon>
        <taxon>Viridiplantae</taxon>
        <taxon>Streptophyta</taxon>
        <taxon>Embryophyta</taxon>
        <taxon>Tracheophyta</taxon>
        <taxon>Spermatophyta</taxon>
        <taxon>Magnoliopsida</taxon>
        <taxon>eudicotyledons</taxon>
        <taxon>Gunneridae</taxon>
        <taxon>Pentapetalae</taxon>
        <taxon>rosids</taxon>
        <taxon>malvids</taxon>
        <taxon>Brassicales</taxon>
        <taxon>Brassicaceae</taxon>
        <taxon>Brassiceae</taxon>
        <taxon>Brassica</taxon>
    </lineage>
</organism>
<dbReference type="AlphaFoldDB" id="A0A078H7H0"/>
<gene>
    <name evidence="2" type="primary">BnaCnng07340D</name>
    <name evidence="2" type="ORF">GSBRNA2T00055251001</name>
</gene>
<feature type="transmembrane region" description="Helical" evidence="1">
    <location>
        <begin position="17"/>
        <end position="36"/>
    </location>
</feature>